<keyword evidence="4 7" id="KW-0812">Transmembrane</keyword>
<evidence type="ECO:0000256" key="7">
    <source>
        <dbReference type="SAM" id="Phobius"/>
    </source>
</evidence>
<dbReference type="STRING" id="1123357.SAMN02745244_01401"/>
<dbReference type="EMBL" id="FQZG01000021">
    <property type="protein sequence ID" value="SHI95403.1"/>
    <property type="molecule type" value="Genomic_DNA"/>
</dbReference>
<dbReference type="AlphaFoldDB" id="A0A1M6FCM9"/>
<dbReference type="RefSeq" id="WP_073186826.1">
    <property type="nucleotide sequence ID" value="NZ_FQZG01000021.1"/>
</dbReference>
<feature type="transmembrane region" description="Helical" evidence="7">
    <location>
        <begin position="6"/>
        <end position="22"/>
    </location>
</feature>
<reference evidence="8 9" key="1">
    <citation type="submission" date="2016-11" db="EMBL/GenBank/DDBJ databases">
        <authorList>
            <person name="Jaros S."/>
            <person name="Januszkiewicz K."/>
            <person name="Wedrychowicz H."/>
        </authorList>
    </citation>
    <scope>NUCLEOTIDE SEQUENCE [LARGE SCALE GENOMIC DNA]</scope>
    <source>
        <strain evidence="8 9">DSM 12906</strain>
    </source>
</reference>
<proteinExistence type="inferred from homology"/>
<dbReference type="PANTHER" id="PTHR33884:SF3">
    <property type="entry name" value="UPF0410 PROTEIN YMGE"/>
    <property type="match status" value="1"/>
</dbReference>
<keyword evidence="6 7" id="KW-0472">Membrane</keyword>
<feature type="transmembrane region" description="Helical" evidence="7">
    <location>
        <begin position="34"/>
        <end position="59"/>
    </location>
</feature>
<dbReference type="GO" id="GO:0005886">
    <property type="term" value="C:plasma membrane"/>
    <property type="evidence" value="ECO:0007669"/>
    <property type="project" value="UniProtKB-SubCell"/>
</dbReference>
<comment type="similarity">
    <text evidence="2">Belongs to the UPF0410 family.</text>
</comment>
<evidence type="ECO:0000256" key="3">
    <source>
        <dbReference type="ARBA" id="ARBA00022475"/>
    </source>
</evidence>
<feature type="transmembrane region" description="Helical" evidence="7">
    <location>
        <begin position="65"/>
        <end position="82"/>
    </location>
</feature>
<evidence type="ECO:0000256" key="6">
    <source>
        <dbReference type="ARBA" id="ARBA00023136"/>
    </source>
</evidence>
<evidence type="ECO:0000256" key="5">
    <source>
        <dbReference type="ARBA" id="ARBA00022989"/>
    </source>
</evidence>
<accession>A0A1M6FCM9</accession>
<keyword evidence="5 7" id="KW-1133">Transmembrane helix</keyword>
<gene>
    <name evidence="8" type="ORF">SAMN02745244_01401</name>
</gene>
<organism evidence="8 9">
    <name type="scientific">Tessaracoccus bendigoensis DSM 12906</name>
    <dbReference type="NCBI Taxonomy" id="1123357"/>
    <lineage>
        <taxon>Bacteria</taxon>
        <taxon>Bacillati</taxon>
        <taxon>Actinomycetota</taxon>
        <taxon>Actinomycetes</taxon>
        <taxon>Propionibacteriales</taxon>
        <taxon>Propionibacteriaceae</taxon>
        <taxon>Tessaracoccus</taxon>
    </lineage>
</organism>
<sequence length="87" mass="8701">MGTIIGYIVIGLLGGAIAKAIMPGEQGGGWFKTMLLGIVGALVGGFLGGALLGVSYGAIFSIKGLIFSVAGALLVLFVYGLVNKKKA</sequence>
<dbReference type="Proteomes" id="UP000184512">
    <property type="component" value="Unassembled WGS sequence"/>
</dbReference>
<keyword evidence="3" id="KW-1003">Cell membrane</keyword>
<protein>
    <submittedName>
        <fullName evidence="8">Uncharacterized membrane protein YeaQ/YmgE, transglycosylase-associated protein family</fullName>
    </submittedName>
</protein>
<dbReference type="InterPro" id="IPR007341">
    <property type="entry name" value="Transgly_assoc"/>
</dbReference>
<evidence type="ECO:0000256" key="2">
    <source>
        <dbReference type="ARBA" id="ARBA00011006"/>
    </source>
</evidence>
<dbReference type="PANTHER" id="PTHR33884">
    <property type="entry name" value="UPF0410 PROTEIN YMGE"/>
    <property type="match status" value="1"/>
</dbReference>
<keyword evidence="9" id="KW-1185">Reference proteome</keyword>
<evidence type="ECO:0000256" key="1">
    <source>
        <dbReference type="ARBA" id="ARBA00004651"/>
    </source>
</evidence>
<evidence type="ECO:0000256" key="4">
    <source>
        <dbReference type="ARBA" id="ARBA00022692"/>
    </source>
</evidence>
<evidence type="ECO:0000313" key="9">
    <source>
        <dbReference type="Proteomes" id="UP000184512"/>
    </source>
</evidence>
<dbReference type="OrthoDB" id="4568405at2"/>
<name>A0A1M6FCM9_9ACTN</name>
<evidence type="ECO:0000313" key="8">
    <source>
        <dbReference type="EMBL" id="SHI95403.1"/>
    </source>
</evidence>
<dbReference type="Pfam" id="PF04226">
    <property type="entry name" value="Transgly_assoc"/>
    <property type="match status" value="1"/>
</dbReference>
<comment type="subcellular location">
    <subcellularLocation>
        <location evidence="1">Cell membrane</location>
        <topology evidence="1">Multi-pass membrane protein</topology>
    </subcellularLocation>
</comment>